<gene>
    <name evidence="2" type="ORF">BUY44_00305</name>
    <name evidence="3" type="ORF">BUY47_06955</name>
    <name evidence="4" type="ORF">BUY48_02400</name>
</gene>
<dbReference type="Pfam" id="PF06028">
    <property type="entry name" value="DUF915"/>
    <property type="match status" value="1"/>
</dbReference>
<dbReference type="InterPro" id="IPR010315">
    <property type="entry name" value="DUF915_hydro-like"/>
</dbReference>
<comment type="caution">
    <text evidence="4">The sequence shown here is derived from an EMBL/GenBank/DDBJ whole genome shotgun (WGS) entry which is preliminary data.</text>
</comment>
<dbReference type="RefSeq" id="WP_107505554.1">
    <property type="nucleotide sequence ID" value="NZ_CP130489.1"/>
</dbReference>
<dbReference type="AlphaFoldDB" id="A0A2T4LAA6"/>
<organism evidence="4 7">
    <name type="scientific">Staphylococcus devriesei</name>
    <dbReference type="NCBI Taxonomy" id="586733"/>
    <lineage>
        <taxon>Bacteria</taxon>
        <taxon>Bacillati</taxon>
        <taxon>Bacillota</taxon>
        <taxon>Bacilli</taxon>
        <taxon>Bacillales</taxon>
        <taxon>Staphylococcaceae</taxon>
        <taxon>Staphylococcus</taxon>
    </lineage>
</organism>
<accession>A0A2T4LAA6</accession>
<dbReference type="PROSITE" id="PS51257">
    <property type="entry name" value="PROKAR_LIPOPROTEIN"/>
    <property type="match status" value="1"/>
</dbReference>
<evidence type="ECO:0000313" key="6">
    <source>
        <dbReference type="Proteomes" id="UP000242547"/>
    </source>
</evidence>
<evidence type="ECO:0000256" key="1">
    <source>
        <dbReference type="SAM" id="SignalP"/>
    </source>
</evidence>
<reference evidence="5 6" key="1">
    <citation type="journal article" date="2016" name="Front. Microbiol.">
        <title>Comprehensive Phylogenetic Analysis of Bovine Non-aureus Staphylococci Species Based on Whole-Genome Sequencing.</title>
        <authorList>
            <person name="Naushad S."/>
            <person name="Barkema H.W."/>
            <person name="Luby C."/>
            <person name="Condas L.A."/>
            <person name="Nobrega D.B."/>
            <person name="Carson D.A."/>
            <person name="De Buck J."/>
        </authorList>
    </citation>
    <scope>NUCLEOTIDE SEQUENCE [LARGE SCALE GENOMIC DNA]</scope>
    <source>
        <strain evidence="3 5">SNUC 1409</strain>
        <strain evidence="4 7">SNUC 4143</strain>
        <strain evidence="2 6">SNUC 761</strain>
    </source>
</reference>
<dbReference type="Proteomes" id="UP000242547">
    <property type="component" value="Unassembled WGS sequence"/>
</dbReference>
<dbReference type="GO" id="GO:0016787">
    <property type="term" value="F:hydrolase activity"/>
    <property type="evidence" value="ECO:0007669"/>
    <property type="project" value="UniProtKB-KW"/>
</dbReference>
<dbReference type="EMBL" id="PYZL01000001">
    <property type="protein sequence ID" value="PTE74729.1"/>
    <property type="molecule type" value="Genomic_DNA"/>
</dbReference>
<reference evidence="3" key="3">
    <citation type="submission" date="2018-03" db="EMBL/GenBank/DDBJ databases">
        <authorList>
            <person name="Naushad S."/>
        </authorList>
    </citation>
    <scope>NUCLEOTIDE SEQUENCE</scope>
    <source>
        <strain evidence="3">SNUC 1409</strain>
    </source>
</reference>
<dbReference type="InterPro" id="IPR029058">
    <property type="entry name" value="AB_hydrolase_fold"/>
</dbReference>
<dbReference type="EMBL" id="PYZH01000008">
    <property type="protein sequence ID" value="PTF16439.1"/>
    <property type="molecule type" value="Genomic_DNA"/>
</dbReference>
<sequence>MDIKKLCGLVTIVCIMLATLTGCQSAPNTTKSQTTNENDRIATLFMHGYGGTENSEKFIVNQAKKKGVTDTIVTAKVSSLGKVSFKGDIPQNATQPIVKIIFEDNKNGNIDQNSTNIRNVLLQLKTKYNISKYNFVAHSMGNLSFAYFMKNFGNNKQLPQLQKEVNIAGTYNGILNLNEKVNEISVDKNGKPSKMNDNYKELLELKDVYKDKHIDVLNIYGDLQDGTHSDGRVSMSSARSLKYLLGNSPASYKESKYTGKSAQHSQLHENKEVANEIINFLWDK</sequence>
<evidence type="ECO:0000313" key="2">
    <source>
        <dbReference type="EMBL" id="PTE74729.1"/>
    </source>
</evidence>
<dbReference type="Proteomes" id="UP000243350">
    <property type="component" value="Unassembled WGS sequence"/>
</dbReference>
<proteinExistence type="predicted"/>
<feature type="signal peptide" evidence="1">
    <location>
        <begin position="1"/>
        <end position="26"/>
    </location>
</feature>
<evidence type="ECO:0000313" key="5">
    <source>
        <dbReference type="Proteomes" id="UP000242088"/>
    </source>
</evidence>
<evidence type="ECO:0000313" key="7">
    <source>
        <dbReference type="Proteomes" id="UP000243350"/>
    </source>
</evidence>
<dbReference type="SUPFAM" id="SSF53474">
    <property type="entry name" value="alpha/beta-Hydrolases"/>
    <property type="match status" value="1"/>
</dbReference>
<dbReference type="OrthoDB" id="503948at2"/>
<dbReference type="Gene3D" id="3.40.50.1820">
    <property type="entry name" value="alpha/beta hydrolase"/>
    <property type="match status" value="1"/>
</dbReference>
<dbReference type="EMBL" id="PYZI01000006">
    <property type="protein sequence ID" value="PTF14092.1"/>
    <property type="molecule type" value="Genomic_DNA"/>
</dbReference>
<protein>
    <submittedName>
        <fullName evidence="4">Alpha/beta hydrolase</fullName>
    </submittedName>
</protein>
<reference evidence="4" key="2">
    <citation type="submission" date="2018-03" db="EMBL/GenBank/DDBJ databases">
        <authorList>
            <person name="Keele B.F."/>
        </authorList>
    </citation>
    <scope>NUCLEOTIDE SEQUENCE</scope>
    <source>
        <strain evidence="4">SNUC 4143</strain>
        <strain evidence="2">SNUC 761</strain>
    </source>
</reference>
<keyword evidence="4" id="KW-0378">Hydrolase</keyword>
<dbReference type="Proteomes" id="UP000242088">
    <property type="component" value="Unassembled WGS sequence"/>
</dbReference>
<evidence type="ECO:0000313" key="4">
    <source>
        <dbReference type="EMBL" id="PTF16439.1"/>
    </source>
</evidence>
<feature type="chain" id="PRO_5044580750" evidence="1">
    <location>
        <begin position="27"/>
        <end position="284"/>
    </location>
</feature>
<name>A0A2T4LAA6_9STAP</name>
<keyword evidence="1" id="KW-0732">Signal</keyword>
<evidence type="ECO:0000313" key="3">
    <source>
        <dbReference type="EMBL" id="PTF14092.1"/>
    </source>
</evidence>
<keyword evidence="5" id="KW-1185">Reference proteome</keyword>